<reference evidence="2" key="1">
    <citation type="journal article" date="2021" name="Proc. Natl. Acad. Sci. U.S.A.">
        <title>A Catalog of Tens of Thousands of Viruses from Human Metagenomes Reveals Hidden Associations with Chronic Diseases.</title>
        <authorList>
            <person name="Tisza M.J."/>
            <person name="Buck C.B."/>
        </authorList>
    </citation>
    <scope>NUCLEOTIDE SEQUENCE</scope>
    <source>
        <strain evidence="2">Ct9iM43</strain>
    </source>
</reference>
<evidence type="ECO:0000313" key="2">
    <source>
        <dbReference type="EMBL" id="DAD76891.1"/>
    </source>
</evidence>
<evidence type="ECO:0000256" key="1">
    <source>
        <dbReference type="SAM" id="MobiDB-lite"/>
    </source>
</evidence>
<feature type="region of interest" description="Disordered" evidence="1">
    <location>
        <begin position="54"/>
        <end position="76"/>
    </location>
</feature>
<sequence>MILRNNEKTEVLLVDFNHILLKTGDNELDLSPRRLEIALDEIKDRKLNIEVVEEETSKKRGNTNASKTENKGKTSE</sequence>
<dbReference type="EMBL" id="BK014812">
    <property type="protein sequence ID" value="DAD76891.1"/>
    <property type="molecule type" value="Genomic_DNA"/>
</dbReference>
<accession>A0A8S5M496</accession>
<organism evidence="2">
    <name type="scientific">Siphoviridae sp. ct9iM43</name>
    <dbReference type="NCBI Taxonomy" id="2826177"/>
    <lineage>
        <taxon>Viruses</taxon>
        <taxon>Duplodnaviria</taxon>
        <taxon>Heunggongvirae</taxon>
        <taxon>Uroviricota</taxon>
        <taxon>Caudoviricetes</taxon>
    </lineage>
</organism>
<proteinExistence type="predicted"/>
<protein>
    <submittedName>
        <fullName evidence="2">Uncharacterized protein</fullName>
    </submittedName>
</protein>
<name>A0A8S5M496_9CAUD</name>